<evidence type="ECO:0000259" key="1">
    <source>
        <dbReference type="Pfam" id="PF04471"/>
    </source>
</evidence>
<evidence type="ECO:0000313" key="3">
    <source>
        <dbReference type="Proteomes" id="UP000657177"/>
    </source>
</evidence>
<dbReference type="GO" id="GO:0015666">
    <property type="term" value="F:restriction endodeoxyribonuclease activity"/>
    <property type="evidence" value="ECO:0007669"/>
    <property type="project" value="TreeGrafter"/>
</dbReference>
<gene>
    <name evidence="2" type="ORF">G5B42_10570</name>
</gene>
<evidence type="ECO:0000313" key="2">
    <source>
        <dbReference type="EMBL" id="MBA2133974.1"/>
    </source>
</evidence>
<dbReference type="PIRSF" id="PIRSF031853">
    <property type="entry name" value="UPC031853"/>
    <property type="match status" value="1"/>
</dbReference>
<dbReference type="PANTHER" id="PTHR30015:SF7">
    <property type="entry name" value="TYPE IV METHYL-DIRECTED RESTRICTION ENZYME ECOKMRR"/>
    <property type="match status" value="1"/>
</dbReference>
<dbReference type="EMBL" id="JAAKDE010000031">
    <property type="protein sequence ID" value="MBA2133974.1"/>
    <property type="molecule type" value="Genomic_DNA"/>
</dbReference>
<dbReference type="Gene3D" id="3.40.1350.10">
    <property type="match status" value="1"/>
</dbReference>
<keyword evidence="2" id="KW-0255">Endonuclease</keyword>
<keyword evidence="3" id="KW-1185">Reference proteome</keyword>
<dbReference type="PANTHER" id="PTHR30015">
    <property type="entry name" value="MRR RESTRICTION SYSTEM PROTEIN"/>
    <property type="match status" value="1"/>
</dbReference>
<accession>A0A8J6I3H4</accession>
<proteinExistence type="predicted"/>
<dbReference type="InterPro" id="IPR011856">
    <property type="entry name" value="tRNA_endonuc-like_dom_sf"/>
</dbReference>
<dbReference type="SUPFAM" id="SSF52980">
    <property type="entry name" value="Restriction endonuclease-like"/>
    <property type="match status" value="1"/>
</dbReference>
<dbReference type="GO" id="GO:0003677">
    <property type="term" value="F:DNA binding"/>
    <property type="evidence" value="ECO:0007669"/>
    <property type="project" value="InterPro"/>
</dbReference>
<dbReference type="InterPro" id="IPR016984">
    <property type="entry name" value="UCP031853"/>
</dbReference>
<keyword evidence="2" id="KW-0378">Hydrolase</keyword>
<dbReference type="GO" id="GO:0009307">
    <property type="term" value="P:DNA restriction-modification system"/>
    <property type="evidence" value="ECO:0007669"/>
    <property type="project" value="InterPro"/>
</dbReference>
<dbReference type="InterPro" id="IPR052906">
    <property type="entry name" value="Type_IV_Methyl-Rstrct_Enzyme"/>
</dbReference>
<reference evidence="2" key="1">
    <citation type="submission" date="2020-06" db="EMBL/GenBank/DDBJ databases">
        <title>Novel chitinolytic bacterium.</title>
        <authorList>
            <person name="Ungkulpasvich U."/>
            <person name="Kosugi A."/>
            <person name="Uke A."/>
        </authorList>
    </citation>
    <scope>NUCLEOTIDE SEQUENCE</scope>
    <source>
        <strain evidence="2">UUS1-1</strain>
    </source>
</reference>
<name>A0A8J6I3H4_9FIRM</name>
<organism evidence="2 3">
    <name type="scientific">Capillibacterium thermochitinicola</name>
    <dbReference type="NCBI Taxonomy" id="2699427"/>
    <lineage>
        <taxon>Bacteria</taxon>
        <taxon>Bacillati</taxon>
        <taxon>Bacillota</taxon>
        <taxon>Capillibacterium</taxon>
    </lineage>
</organism>
<dbReference type="InterPro" id="IPR011335">
    <property type="entry name" value="Restrct_endonuc-II-like"/>
</dbReference>
<comment type="caution">
    <text evidence="2">The sequence shown here is derived from an EMBL/GenBank/DDBJ whole genome shotgun (WGS) entry which is preliminary data.</text>
</comment>
<dbReference type="GO" id="GO:0043590">
    <property type="term" value="C:bacterial nucleoid"/>
    <property type="evidence" value="ECO:0007669"/>
    <property type="project" value="TreeGrafter"/>
</dbReference>
<feature type="domain" description="Restriction endonuclease type IV Mrr" evidence="1">
    <location>
        <begin position="193"/>
        <end position="307"/>
    </location>
</feature>
<keyword evidence="2" id="KW-0540">Nuclease</keyword>
<dbReference type="InterPro" id="IPR007560">
    <property type="entry name" value="Restrct_endonuc_IV_Mrr"/>
</dbReference>
<dbReference type="Pfam" id="PF04471">
    <property type="entry name" value="Mrr_cat"/>
    <property type="match status" value="1"/>
</dbReference>
<dbReference type="Proteomes" id="UP000657177">
    <property type="component" value="Unassembled WGS sequence"/>
</dbReference>
<dbReference type="RefSeq" id="WP_181340441.1">
    <property type="nucleotide sequence ID" value="NZ_JAAKDE010000031.1"/>
</dbReference>
<protein>
    <submittedName>
        <fullName evidence="2">Restriction endonuclease</fullName>
    </submittedName>
</protein>
<dbReference type="AlphaFoldDB" id="A0A8J6I3H4"/>
<sequence length="335" mass="38028">MALWLVRAGSFGESEELALTKNIAVIGWEELPDLSGINSREDLWELLEQIYPNNKKKTLQNWQTQIWGFINGIQKGDLIALPLKSRPMIAFGRVQGSYQYREDLPPEAKHTRSVEWITELPRGAIAQDILYSLGAFLTVCRIQRNNAEERIISLLEGRSNSMLTNSEESNDAEAIVDLEEYSRDQIRSYISKNFKGHELTRLVAAILQAQGYQVKVSPEGPDGGIDIIAGKGPLGFDPPRLAVQVKSSELPVDVKVLRELQGVMKNFGAEQGLFVSWGGYKKSVLNEAARLYFEIRLWESDDIIQMLQKYYDQLPEEIKTELPMKRVWTLVLSEE</sequence>